<dbReference type="PROSITE" id="PS52015">
    <property type="entry name" value="TONB_CTD"/>
    <property type="match status" value="1"/>
</dbReference>
<keyword evidence="5" id="KW-0997">Cell inner membrane</keyword>
<feature type="compositionally biased region" description="Polar residues" evidence="10">
    <location>
        <begin position="62"/>
        <end position="71"/>
    </location>
</feature>
<feature type="region of interest" description="Disordered" evidence="10">
    <location>
        <begin position="62"/>
        <end position="164"/>
    </location>
</feature>
<evidence type="ECO:0000256" key="2">
    <source>
        <dbReference type="ARBA" id="ARBA00006555"/>
    </source>
</evidence>
<feature type="domain" description="TonB C-terminal" evidence="11">
    <location>
        <begin position="177"/>
        <end position="263"/>
    </location>
</feature>
<evidence type="ECO:0000256" key="4">
    <source>
        <dbReference type="ARBA" id="ARBA00022475"/>
    </source>
</evidence>
<evidence type="ECO:0000256" key="6">
    <source>
        <dbReference type="ARBA" id="ARBA00022692"/>
    </source>
</evidence>
<evidence type="ECO:0000256" key="8">
    <source>
        <dbReference type="ARBA" id="ARBA00022989"/>
    </source>
</evidence>
<keyword evidence="3" id="KW-0813">Transport</keyword>
<protein>
    <recommendedName>
        <fullName evidence="11">TonB C-terminal domain-containing protein</fullName>
    </recommendedName>
</protein>
<accession>A0A0P1G227</accession>
<comment type="similarity">
    <text evidence="2">Belongs to the TonB family.</text>
</comment>
<reference evidence="12 13" key="1">
    <citation type="submission" date="2015-09" db="EMBL/GenBank/DDBJ databases">
        <authorList>
            <consortium name="Swine Surveillance"/>
        </authorList>
    </citation>
    <scope>NUCLEOTIDE SEQUENCE [LARGE SCALE GENOMIC DNA]</scope>
    <source>
        <strain evidence="12 13">CECT 4357</strain>
    </source>
</reference>
<dbReference type="AlphaFoldDB" id="A0A0P1G227"/>
<evidence type="ECO:0000313" key="13">
    <source>
        <dbReference type="Proteomes" id="UP000051587"/>
    </source>
</evidence>
<evidence type="ECO:0000256" key="3">
    <source>
        <dbReference type="ARBA" id="ARBA00022448"/>
    </source>
</evidence>
<sequence>MLAGALHMAVFQGMPGGGVPAAGDGGGDTVTLVASSASLSAMVAEWDRPVEVLQQITSPELSVTTASQDQPPVSALHSEPMQRPALSTITTPALDGGDLPAIDETVPPPSNVAVTASLRPQERPNPPRTTRSRPANLAQPSSRQTAAGSGQNHAAGTDGAATTPTTRQALRTDLMAQWGNSIRAAVERRKRYPSGTRARGTVILSIAVSSTGALASVKVRKSSGDAALDQAALMAVRRARFATAPKGLAVGVHHFSLPISFAL</sequence>
<keyword evidence="7" id="KW-0653">Protein transport</keyword>
<evidence type="ECO:0000256" key="10">
    <source>
        <dbReference type="SAM" id="MobiDB-lite"/>
    </source>
</evidence>
<feature type="compositionally biased region" description="Low complexity" evidence="10">
    <location>
        <begin position="154"/>
        <end position="164"/>
    </location>
</feature>
<dbReference type="Pfam" id="PF03544">
    <property type="entry name" value="TonB_C"/>
    <property type="match status" value="1"/>
</dbReference>
<keyword evidence="8" id="KW-1133">Transmembrane helix</keyword>
<proteinExistence type="inferred from homology"/>
<dbReference type="GO" id="GO:0055085">
    <property type="term" value="P:transmembrane transport"/>
    <property type="evidence" value="ECO:0007669"/>
    <property type="project" value="InterPro"/>
</dbReference>
<evidence type="ECO:0000256" key="7">
    <source>
        <dbReference type="ARBA" id="ARBA00022927"/>
    </source>
</evidence>
<organism evidence="12 13">
    <name type="scientific">Thalassovita gelatinovora</name>
    <name type="common">Thalassobius gelatinovorus</name>
    <dbReference type="NCBI Taxonomy" id="53501"/>
    <lineage>
        <taxon>Bacteria</taxon>
        <taxon>Pseudomonadati</taxon>
        <taxon>Pseudomonadota</taxon>
        <taxon>Alphaproteobacteria</taxon>
        <taxon>Rhodobacterales</taxon>
        <taxon>Roseobacteraceae</taxon>
        <taxon>Thalassovita</taxon>
    </lineage>
</organism>
<dbReference type="InterPro" id="IPR051045">
    <property type="entry name" value="TonB-dependent_transducer"/>
</dbReference>
<dbReference type="NCBIfam" id="TIGR01352">
    <property type="entry name" value="tonB_Cterm"/>
    <property type="match status" value="1"/>
</dbReference>
<dbReference type="EMBL" id="CYSA01000026">
    <property type="protein sequence ID" value="CUH67339.1"/>
    <property type="molecule type" value="Genomic_DNA"/>
</dbReference>
<gene>
    <name evidence="12" type="ORF">TG4357_02948</name>
</gene>
<dbReference type="RefSeq" id="WP_158509085.1">
    <property type="nucleotide sequence ID" value="NZ_CP051181.1"/>
</dbReference>
<keyword evidence="4" id="KW-1003">Cell membrane</keyword>
<dbReference type="Gene3D" id="3.30.1150.10">
    <property type="match status" value="1"/>
</dbReference>
<keyword evidence="6" id="KW-0812">Transmembrane</keyword>
<dbReference type="OrthoDB" id="7722272at2"/>
<evidence type="ECO:0000259" key="11">
    <source>
        <dbReference type="PROSITE" id="PS52015"/>
    </source>
</evidence>
<evidence type="ECO:0000313" key="12">
    <source>
        <dbReference type="EMBL" id="CUH67339.1"/>
    </source>
</evidence>
<evidence type="ECO:0000256" key="5">
    <source>
        <dbReference type="ARBA" id="ARBA00022519"/>
    </source>
</evidence>
<keyword evidence="13" id="KW-1185">Reference proteome</keyword>
<name>A0A0P1G227_THAGE</name>
<dbReference type="SUPFAM" id="SSF74653">
    <property type="entry name" value="TolA/TonB C-terminal domain"/>
    <property type="match status" value="1"/>
</dbReference>
<dbReference type="InterPro" id="IPR006260">
    <property type="entry name" value="TonB/TolA_C"/>
</dbReference>
<keyword evidence="9" id="KW-0472">Membrane</keyword>
<dbReference type="STRING" id="53501.SAMN04488043_101311"/>
<dbReference type="PANTHER" id="PTHR33446">
    <property type="entry name" value="PROTEIN TONB-RELATED"/>
    <property type="match status" value="1"/>
</dbReference>
<dbReference type="InterPro" id="IPR037682">
    <property type="entry name" value="TonB_C"/>
</dbReference>
<dbReference type="GO" id="GO:0015031">
    <property type="term" value="P:protein transport"/>
    <property type="evidence" value="ECO:0007669"/>
    <property type="project" value="UniProtKB-KW"/>
</dbReference>
<dbReference type="GO" id="GO:0005886">
    <property type="term" value="C:plasma membrane"/>
    <property type="evidence" value="ECO:0007669"/>
    <property type="project" value="UniProtKB-SubCell"/>
</dbReference>
<evidence type="ECO:0000256" key="1">
    <source>
        <dbReference type="ARBA" id="ARBA00004383"/>
    </source>
</evidence>
<feature type="compositionally biased region" description="Polar residues" evidence="10">
    <location>
        <begin position="138"/>
        <end position="152"/>
    </location>
</feature>
<dbReference type="Proteomes" id="UP000051587">
    <property type="component" value="Unassembled WGS sequence"/>
</dbReference>
<comment type="subcellular location">
    <subcellularLocation>
        <location evidence="1">Cell inner membrane</location>
        <topology evidence="1">Single-pass membrane protein</topology>
        <orientation evidence="1">Periplasmic side</orientation>
    </subcellularLocation>
</comment>
<evidence type="ECO:0000256" key="9">
    <source>
        <dbReference type="ARBA" id="ARBA00023136"/>
    </source>
</evidence>